<comment type="caution">
    <text evidence="2">The sequence shown here is derived from an EMBL/GenBank/DDBJ whole genome shotgun (WGS) entry which is preliminary data.</text>
</comment>
<dbReference type="AlphaFoldDB" id="A0A8J3FH79"/>
<protein>
    <submittedName>
        <fullName evidence="2">Uncharacterized protein</fullName>
    </submittedName>
</protein>
<evidence type="ECO:0000313" key="3">
    <source>
        <dbReference type="Proteomes" id="UP000662200"/>
    </source>
</evidence>
<reference evidence="2" key="1">
    <citation type="journal article" date="2014" name="Int. J. Syst. Evol. Microbiol.">
        <title>Complete genome sequence of Corynebacterium casei LMG S-19264T (=DSM 44701T), isolated from a smear-ripened cheese.</title>
        <authorList>
            <consortium name="US DOE Joint Genome Institute (JGI-PGF)"/>
            <person name="Walter F."/>
            <person name="Albersmeier A."/>
            <person name="Kalinowski J."/>
            <person name="Ruckert C."/>
        </authorList>
    </citation>
    <scope>NUCLEOTIDE SEQUENCE</scope>
    <source>
        <strain evidence="2">JCM 3091</strain>
    </source>
</reference>
<accession>A0A8J3FH79</accession>
<name>A0A8J3FH79_9ACTN</name>
<evidence type="ECO:0000313" key="2">
    <source>
        <dbReference type="EMBL" id="GGK13148.1"/>
    </source>
</evidence>
<evidence type="ECO:0000256" key="1">
    <source>
        <dbReference type="SAM" id="MobiDB-lite"/>
    </source>
</evidence>
<sequence>MRWRRGRSRRAKPTFTDADRELIAWVRSLRPSPGRRESARGGAPPLQCTALTRCTPGSYEEKDH</sequence>
<feature type="region of interest" description="Disordered" evidence="1">
    <location>
        <begin position="30"/>
        <end position="64"/>
    </location>
</feature>
<dbReference type="EMBL" id="BMQC01000001">
    <property type="protein sequence ID" value="GGK13148.1"/>
    <property type="molecule type" value="Genomic_DNA"/>
</dbReference>
<proteinExistence type="predicted"/>
<reference evidence="2" key="2">
    <citation type="submission" date="2020-09" db="EMBL/GenBank/DDBJ databases">
        <authorList>
            <person name="Sun Q."/>
            <person name="Ohkuma M."/>
        </authorList>
    </citation>
    <scope>NUCLEOTIDE SEQUENCE</scope>
    <source>
        <strain evidence="2">JCM 3091</strain>
    </source>
</reference>
<gene>
    <name evidence="2" type="ORF">GCM10010124_02130</name>
</gene>
<dbReference type="Proteomes" id="UP000662200">
    <property type="component" value="Unassembled WGS sequence"/>
</dbReference>
<organism evidence="2 3">
    <name type="scientific">Pilimelia terevasa</name>
    <dbReference type="NCBI Taxonomy" id="53372"/>
    <lineage>
        <taxon>Bacteria</taxon>
        <taxon>Bacillati</taxon>
        <taxon>Actinomycetota</taxon>
        <taxon>Actinomycetes</taxon>
        <taxon>Micromonosporales</taxon>
        <taxon>Micromonosporaceae</taxon>
        <taxon>Pilimelia</taxon>
    </lineage>
</organism>
<keyword evidence="3" id="KW-1185">Reference proteome</keyword>